<accession>A0ABR3E0F0</accession>
<dbReference type="PANTHER" id="PTHR24361">
    <property type="entry name" value="MITOGEN-ACTIVATED KINASE KINASE KINASE"/>
    <property type="match status" value="1"/>
</dbReference>
<feature type="region of interest" description="Disordered" evidence="1">
    <location>
        <begin position="847"/>
        <end position="874"/>
    </location>
</feature>
<keyword evidence="2" id="KW-0812">Transmembrane</keyword>
<feature type="compositionally biased region" description="Low complexity" evidence="1">
    <location>
        <begin position="657"/>
        <end position="673"/>
    </location>
</feature>
<feature type="transmembrane region" description="Helical" evidence="2">
    <location>
        <begin position="49"/>
        <end position="74"/>
    </location>
</feature>
<evidence type="ECO:0000313" key="4">
    <source>
        <dbReference type="EMBL" id="KAL0498331.1"/>
    </source>
</evidence>
<dbReference type="PANTHER" id="PTHR24361:SF613">
    <property type="entry name" value="NUCLEAR RECEPTOR-BINDING PROTEIN-RELATED"/>
    <property type="match status" value="1"/>
</dbReference>
<proteinExistence type="predicted"/>
<feature type="compositionally biased region" description="Polar residues" evidence="1">
    <location>
        <begin position="518"/>
        <end position="530"/>
    </location>
</feature>
<dbReference type="SMART" id="SM00220">
    <property type="entry name" value="S_TKc"/>
    <property type="match status" value="1"/>
</dbReference>
<dbReference type="InterPro" id="IPR000719">
    <property type="entry name" value="Prot_kinase_dom"/>
</dbReference>
<sequence>MEPHCLHPPRGASAQKRPRCDTLPPRNPVKTRTRCRLAMMKSLLLRIDVSWSVTYLLLLLCVAVPVLVVTQVYVTRMLLSSWHAVHNARVYYITERISISTASVRDIANGFMALNIPGRYKGRDSRLLQRLCSSLDHYDKMALFRALSLVSLTDENVTSCVHGIPIMDSIHTLTGYFARDHIINGSYLIDNETYDFVQPLQMVEEWPESARNISALMKTTYSGKPIFELLPAYLNGTMDSIDPRHHWIFPSATPHLLCYVLPLGYIVRSHANISSVHYTDFTQVQLDGSRMLMDNFVEAPGFVMAIFIHQSLADDDPLVLSNSWGQPSVSNDSVYSIFGTAPVTYLKVSSISDPLMRAALKYVDLAALQLQGYRRTVDFEYSGAAAVVTAHSYTTGQGLVVPIVLASSHAAITAPYLRLRRILNAIVAVVILLLTVAFFGIARRLISQPLRRMTAFILTSLRAGRRAVFYTNRYTVLQLTEVHALIQAHKAAMKQLREIYAFVPDELRVGDSTRRINSSVSNTASSTDIPTSRKATKLGSRSLVTHLSTAVFLNIRSPAPRAGSQPVAPITALPPPPSAEHGSQHRQQRPLPHTGRTHRIPHRRAGAVPHAPRHAASRLPRRVRAALPQRRARTPAAWTGSSESGGCAHHEARRPCRTAGTAAAGPRAAGGDVAPRRARRTPRRCLRAGPGELGGRTERQRRQCAGRRCVAHAGRARAAGHEPVHVRAVLPRRQRADAAGGAWPRRAARAGPRAAAHRRARGRDGGDGDAAARGGAPQEPRLRHRGPRRAADPRGCAAHGPRGAGQRGGGTVRGAARARGGRRGVAAVRALLLRWLRAHAARRLRRRAERLPRRRRDRGPGARASAAEHATGGAVSEQLGRLVRECEHRVRWRITEPLCKARLCPLGIDAVLRDTKPPGSETGAQCQRAPLHAEGDAGVPQKVRPREEKCTGPSLTSRQRFPDVRERYVLAMPDGISTFRSVVPSMPAWIRDQHGLQWHLARRRGDIESTPVSMWQKRVLALGSAGALCSVSYLMYREVHPVVAKAIRDAPLGPMSDTLRSATPIFVPSSCQEAAARRLFEKHQQLRHPNLLLCLGFSESIEGGMMSIWEFSPGGTLRELIFRYPRVKAVTINRFGLHALTALSYLHERGIAHGGVCLDNVLVSADGKCRLTGHSGDRKAACELFYVHQTCYISPRMATGALPTPQCDMFCFGLSTIEALTKEPCWKWATCEDGKSFGTSAELAELMKAGGKP</sequence>
<dbReference type="PROSITE" id="PS50011">
    <property type="entry name" value="PROTEIN_KINASE_DOM"/>
    <property type="match status" value="1"/>
</dbReference>
<dbReference type="InterPro" id="IPR011009">
    <property type="entry name" value="Kinase-like_dom_sf"/>
</dbReference>
<keyword evidence="5" id="KW-1185">Reference proteome</keyword>
<keyword evidence="2" id="KW-1133">Transmembrane helix</keyword>
<feature type="compositionally biased region" description="Gly residues" evidence="1">
    <location>
        <begin position="802"/>
        <end position="812"/>
    </location>
</feature>
<name>A0ABR3E0F0_9TRYP</name>
<protein>
    <recommendedName>
        <fullName evidence="3">Protein kinase domain-containing protein</fullName>
    </recommendedName>
</protein>
<feature type="region of interest" description="Disordered" evidence="1">
    <location>
        <begin position="1"/>
        <end position="26"/>
    </location>
</feature>
<feature type="region of interest" description="Disordered" evidence="1">
    <location>
        <begin position="918"/>
        <end position="957"/>
    </location>
</feature>
<evidence type="ECO:0000313" key="5">
    <source>
        <dbReference type="Proteomes" id="UP001443563"/>
    </source>
</evidence>
<feature type="compositionally biased region" description="Low complexity" evidence="1">
    <location>
        <begin position="737"/>
        <end position="754"/>
    </location>
</feature>
<keyword evidence="2" id="KW-0472">Membrane</keyword>
<feature type="non-terminal residue" evidence="4">
    <location>
        <position position="1253"/>
    </location>
</feature>
<feature type="domain" description="Protein kinase" evidence="3">
    <location>
        <begin position="1014"/>
        <end position="1253"/>
    </location>
</feature>
<organism evidence="4 5">
    <name type="scientific">Leishmania shawi</name>
    <dbReference type="NCBI Taxonomy" id="5680"/>
    <lineage>
        <taxon>Eukaryota</taxon>
        <taxon>Discoba</taxon>
        <taxon>Euglenozoa</taxon>
        <taxon>Kinetoplastea</taxon>
        <taxon>Metakinetoplastina</taxon>
        <taxon>Trypanosomatida</taxon>
        <taxon>Trypanosomatidae</taxon>
        <taxon>Leishmaniinae</taxon>
        <taxon>Leishmania</taxon>
        <taxon>Leishmania guyanensis species complex</taxon>
    </lineage>
</organism>
<feature type="region of interest" description="Disordered" evidence="1">
    <location>
        <begin position="518"/>
        <end position="538"/>
    </location>
</feature>
<feature type="region of interest" description="Disordered" evidence="1">
    <location>
        <begin position="731"/>
        <end position="821"/>
    </location>
</feature>
<feature type="transmembrane region" description="Helical" evidence="2">
    <location>
        <begin position="422"/>
        <end position="442"/>
    </location>
</feature>
<reference evidence="4 5" key="1">
    <citation type="submission" date="2024-02" db="EMBL/GenBank/DDBJ databases">
        <title>FIRST GENOME SEQUENCES OF Leishmania (Viannia) shawi, Leishmania (Viannia) lindenbergi AND Leishmania (Viannia) utingensis.</title>
        <authorList>
            <person name="Resadore F."/>
            <person name="Custodio M.G.F."/>
            <person name="Boite M.C."/>
            <person name="Cupolillo E."/>
            <person name="Ferreira G.E.M."/>
        </authorList>
    </citation>
    <scope>NUCLEOTIDE SEQUENCE [LARGE SCALE GENOMIC DNA]</scope>
    <source>
        <strain evidence="4 5">MCEB/BR/1984/M8408</strain>
    </source>
</reference>
<dbReference type="SUPFAM" id="SSF56112">
    <property type="entry name" value="Protein kinase-like (PK-like)"/>
    <property type="match status" value="1"/>
</dbReference>
<dbReference type="Proteomes" id="UP001443563">
    <property type="component" value="Unassembled WGS sequence"/>
</dbReference>
<evidence type="ECO:0000256" key="1">
    <source>
        <dbReference type="SAM" id="MobiDB-lite"/>
    </source>
</evidence>
<feature type="region of interest" description="Disordered" evidence="1">
    <location>
        <begin position="559"/>
        <end position="680"/>
    </location>
</feature>
<dbReference type="EMBL" id="JBAMZM010000033">
    <property type="protein sequence ID" value="KAL0498331.1"/>
    <property type="molecule type" value="Genomic_DNA"/>
</dbReference>
<evidence type="ECO:0000259" key="3">
    <source>
        <dbReference type="PROSITE" id="PS50011"/>
    </source>
</evidence>
<evidence type="ECO:0000256" key="2">
    <source>
        <dbReference type="SAM" id="Phobius"/>
    </source>
</evidence>
<dbReference type="InterPro" id="IPR053235">
    <property type="entry name" value="Ser_Thr_kinase"/>
</dbReference>
<dbReference type="Pfam" id="PF00069">
    <property type="entry name" value="Pkinase"/>
    <property type="match status" value="1"/>
</dbReference>
<feature type="compositionally biased region" description="Basic residues" evidence="1">
    <location>
        <begin position="595"/>
        <end position="624"/>
    </location>
</feature>
<gene>
    <name evidence="4" type="ORF">Q4I29_006277</name>
</gene>
<dbReference type="Gene3D" id="1.10.510.10">
    <property type="entry name" value="Transferase(Phosphotransferase) domain 1"/>
    <property type="match status" value="1"/>
</dbReference>
<feature type="compositionally biased region" description="Basic residues" evidence="1">
    <location>
        <begin position="847"/>
        <end position="857"/>
    </location>
</feature>
<comment type="caution">
    <text evidence="4">The sequence shown here is derived from an EMBL/GenBank/DDBJ whole genome shotgun (WGS) entry which is preliminary data.</text>
</comment>